<feature type="signal peptide" evidence="3">
    <location>
        <begin position="1"/>
        <end position="25"/>
    </location>
</feature>
<evidence type="ECO:0000256" key="3">
    <source>
        <dbReference type="SAM" id="SignalP"/>
    </source>
</evidence>
<dbReference type="Gene3D" id="3.30.465.10">
    <property type="match status" value="1"/>
</dbReference>
<gene>
    <name evidence="5" type="primary">gb27656</name>
    <name evidence="5" type="ORF">PR202_gb27656</name>
</gene>
<evidence type="ECO:0000259" key="4">
    <source>
        <dbReference type="Pfam" id="PF08031"/>
    </source>
</evidence>
<keyword evidence="6" id="KW-1185">Reference proteome</keyword>
<proteinExistence type="predicted"/>
<reference evidence="5" key="2">
    <citation type="submission" date="2021-12" db="EMBL/GenBank/DDBJ databases">
        <title>Resequencing data analysis of finger millet.</title>
        <authorList>
            <person name="Hatakeyama M."/>
            <person name="Aluri S."/>
            <person name="Balachadran M.T."/>
            <person name="Sivarajan S.R."/>
            <person name="Poveda L."/>
            <person name="Shimizu-Inatsugi R."/>
            <person name="Schlapbach R."/>
            <person name="Sreeman S.M."/>
            <person name="Shimizu K.K."/>
        </authorList>
    </citation>
    <scope>NUCLEOTIDE SEQUENCE</scope>
</reference>
<protein>
    <recommendedName>
        <fullName evidence="4">Berberine/berberine-like domain-containing protein</fullName>
    </recommendedName>
</protein>
<keyword evidence="1" id="KW-0285">Flavoprotein</keyword>
<evidence type="ECO:0000256" key="2">
    <source>
        <dbReference type="ARBA" id="ARBA00022827"/>
    </source>
</evidence>
<dbReference type="InterPro" id="IPR012951">
    <property type="entry name" value="BBE"/>
</dbReference>
<name>A0AAV5FUR1_ELECO</name>
<dbReference type="GO" id="GO:0050660">
    <property type="term" value="F:flavin adenine dinucleotide binding"/>
    <property type="evidence" value="ECO:0007669"/>
    <property type="project" value="InterPro"/>
</dbReference>
<dbReference type="GO" id="GO:0016491">
    <property type="term" value="F:oxidoreductase activity"/>
    <property type="evidence" value="ECO:0007669"/>
    <property type="project" value="InterPro"/>
</dbReference>
<sequence length="141" mass="15708">MARSRAFALVLLAFALSASCHVAVSAPPPVPNVDRDFLTCLTKDIPPRLLYAKSSPAFATVWDIYAFMAPYVSKNPRQAYVNYRDLDLGVNQVVGNVSSYASGKVWGEKYFKGNFDRLARTKGKVDPDDYFRNEQSIPPLL</sequence>
<evidence type="ECO:0000313" key="5">
    <source>
        <dbReference type="EMBL" id="GJN38598.1"/>
    </source>
</evidence>
<dbReference type="Pfam" id="PF08031">
    <property type="entry name" value="BBE"/>
    <property type="match status" value="1"/>
</dbReference>
<keyword evidence="3" id="KW-0732">Signal</keyword>
<dbReference type="InterPro" id="IPR016169">
    <property type="entry name" value="FAD-bd_PCMH_sub2"/>
</dbReference>
<feature type="chain" id="PRO_5043618787" description="Berberine/berberine-like domain-containing protein" evidence="3">
    <location>
        <begin position="26"/>
        <end position="141"/>
    </location>
</feature>
<accession>A0AAV5FUR1</accession>
<organism evidence="5 6">
    <name type="scientific">Eleusine coracana subsp. coracana</name>
    <dbReference type="NCBI Taxonomy" id="191504"/>
    <lineage>
        <taxon>Eukaryota</taxon>
        <taxon>Viridiplantae</taxon>
        <taxon>Streptophyta</taxon>
        <taxon>Embryophyta</taxon>
        <taxon>Tracheophyta</taxon>
        <taxon>Spermatophyta</taxon>
        <taxon>Magnoliopsida</taxon>
        <taxon>Liliopsida</taxon>
        <taxon>Poales</taxon>
        <taxon>Poaceae</taxon>
        <taxon>PACMAD clade</taxon>
        <taxon>Chloridoideae</taxon>
        <taxon>Cynodonteae</taxon>
        <taxon>Eleusininae</taxon>
        <taxon>Eleusine</taxon>
    </lineage>
</organism>
<dbReference type="PROSITE" id="PS51257">
    <property type="entry name" value="PROKAR_LIPOPROTEIN"/>
    <property type="match status" value="1"/>
</dbReference>
<feature type="domain" description="Berberine/berberine-like" evidence="4">
    <location>
        <begin position="79"/>
        <end position="138"/>
    </location>
</feature>
<evidence type="ECO:0000256" key="1">
    <source>
        <dbReference type="ARBA" id="ARBA00022630"/>
    </source>
</evidence>
<evidence type="ECO:0000313" key="6">
    <source>
        <dbReference type="Proteomes" id="UP001054889"/>
    </source>
</evidence>
<dbReference type="Proteomes" id="UP001054889">
    <property type="component" value="Unassembled WGS sequence"/>
</dbReference>
<dbReference type="AlphaFoldDB" id="A0AAV5FUR1"/>
<dbReference type="EMBL" id="BQKI01000097">
    <property type="protein sequence ID" value="GJN38598.1"/>
    <property type="molecule type" value="Genomic_DNA"/>
</dbReference>
<comment type="caution">
    <text evidence="5">The sequence shown here is derived from an EMBL/GenBank/DDBJ whole genome shotgun (WGS) entry which is preliminary data.</text>
</comment>
<keyword evidence="2" id="KW-0274">FAD</keyword>
<dbReference type="PANTHER" id="PTHR32448">
    <property type="entry name" value="OS08G0158400 PROTEIN"/>
    <property type="match status" value="1"/>
</dbReference>
<reference evidence="5" key="1">
    <citation type="journal article" date="2018" name="DNA Res.">
        <title>Multiple hybrid de novo genome assembly of finger millet, an orphan allotetraploid crop.</title>
        <authorList>
            <person name="Hatakeyama M."/>
            <person name="Aluri S."/>
            <person name="Balachadran M.T."/>
            <person name="Sivarajan S.R."/>
            <person name="Patrignani A."/>
            <person name="Gruter S."/>
            <person name="Poveda L."/>
            <person name="Shimizu-Inatsugi R."/>
            <person name="Baeten J."/>
            <person name="Francoijs K.J."/>
            <person name="Nataraja K.N."/>
            <person name="Reddy Y.A.N."/>
            <person name="Phadnis S."/>
            <person name="Ravikumar R.L."/>
            <person name="Schlapbach R."/>
            <person name="Sreeman S.M."/>
            <person name="Shimizu K.K."/>
        </authorList>
    </citation>
    <scope>NUCLEOTIDE SEQUENCE</scope>
</reference>